<dbReference type="InterPro" id="IPR027417">
    <property type="entry name" value="P-loop_NTPase"/>
</dbReference>
<evidence type="ECO:0000256" key="2">
    <source>
        <dbReference type="ARBA" id="ARBA00022490"/>
    </source>
</evidence>
<evidence type="ECO:0000256" key="6">
    <source>
        <dbReference type="ARBA" id="ARBA00022825"/>
    </source>
</evidence>
<evidence type="ECO:0000256" key="1">
    <source>
        <dbReference type="ARBA" id="ARBA00004496"/>
    </source>
</evidence>
<dbReference type="PROSITE" id="PS51787">
    <property type="entry name" value="LON_N"/>
    <property type="match status" value="1"/>
</dbReference>
<dbReference type="Gene3D" id="1.20.5.5270">
    <property type="match status" value="1"/>
</dbReference>
<evidence type="ECO:0000256" key="10">
    <source>
        <dbReference type="HAMAP-Rule" id="MF_01973"/>
    </source>
</evidence>
<keyword evidence="8 10" id="KW-0346">Stress response</keyword>
<evidence type="ECO:0000256" key="13">
    <source>
        <dbReference type="PIRSR" id="PIRSR001174-2"/>
    </source>
</evidence>
<dbReference type="Pfam" id="PF05362">
    <property type="entry name" value="Lon_C"/>
    <property type="match status" value="1"/>
</dbReference>
<dbReference type="InterPro" id="IPR003959">
    <property type="entry name" value="ATPase_AAA_core"/>
</dbReference>
<comment type="subunit">
    <text evidence="10 11">Homohexamer. Organized in a ring with a central cavity.</text>
</comment>
<comment type="induction">
    <text evidence="10">By heat shock.</text>
</comment>
<dbReference type="Gene3D" id="1.20.58.1480">
    <property type="match status" value="1"/>
</dbReference>
<dbReference type="Pfam" id="PF00004">
    <property type="entry name" value="AAA"/>
    <property type="match status" value="1"/>
</dbReference>
<dbReference type="Gene3D" id="1.10.8.60">
    <property type="match status" value="1"/>
</dbReference>
<dbReference type="InterPro" id="IPR054594">
    <property type="entry name" value="Lon_lid"/>
</dbReference>
<feature type="domain" description="Lon N-terminal" evidence="17">
    <location>
        <begin position="11"/>
        <end position="203"/>
    </location>
</feature>
<dbReference type="GO" id="GO:0005524">
    <property type="term" value="F:ATP binding"/>
    <property type="evidence" value="ECO:0007669"/>
    <property type="project" value="UniProtKB-UniRule"/>
</dbReference>
<dbReference type="SUPFAM" id="SSF52540">
    <property type="entry name" value="P-loop containing nucleoside triphosphate hydrolases"/>
    <property type="match status" value="1"/>
</dbReference>
<dbReference type="InterPro" id="IPR003593">
    <property type="entry name" value="AAA+_ATPase"/>
</dbReference>
<dbReference type="SUPFAM" id="SSF88697">
    <property type="entry name" value="PUA domain-like"/>
    <property type="match status" value="1"/>
</dbReference>
<dbReference type="GO" id="GO:0004252">
    <property type="term" value="F:serine-type endopeptidase activity"/>
    <property type="evidence" value="ECO:0007669"/>
    <property type="project" value="UniProtKB-UniRule"/>
</dbReference>
<dbReference type="Gene3D" id="2.30.130.40">
    <property type="entry name" value="LON domain-like"/>
    <property type="match status" value="1"/>
</dbReference>
<evidence type="ECO:0000256" key="7">
    <source>
        <dbReference type="ARBA" id="ARBA00022840"/>
    </source>
</evidence>
<dbReference type="InterPro" id="IPR008268">
    <property type="entry name" value="Peptidase_S16_AS"/>
</dbReference>
<organism evidence="18 19">
    <name type="scientific">Vibrio penaeicida</name>
    <dbReference type="NCBI Taxonomy" id="104609"/>
    <lineage>
        <taxon>Bacteria</taxon>
        <taxon>Pseudomonadati</taxon>
        <taxon>Pseudomonadota</taxon>
        <taxon>Gammaproteobacteria</taxon>
        <taxon>Vibrionales</taxon>
        <taxon>Vibrionaceae</taxon>
        <taxon>Vibrio</taxon>
    </lineage>
</organism>
<dbReference type="InterPro" id="IPR027543">
    <property type="entry name" value="Lon_bac"/>
</dbReference>
<dbReference type="InterPro" id="IPR003111">
    <property type="entry name" value="Lon_prtase_N"/>
</dbReference>
<dbReference type="FunFam" id="3.30.230.10:FF:000010">
    <property type="entry name" value="Lon protease"/>
    <property type="match status" value="1"/>
</dbReference>
<dbReference type="GO" id="GO:0016887">
    <property type="term" value="F:ATP hydrolysis activity"/>
    <property type="evidence" value="ECO:0007669"/>
    <property type="project" value="UniProtKB-UniRule"/>
</dbReference>
<evidence type="ECO:0000256" key="5">
    <source>
        <dbReference type="ARBA" id="ARBA00022801"/>
    </source>
</evidence>
<evidence type="ECO:0000256" key="4">
    <source>
        <dbReference type="ARBA" id="ARBA00022741"/>
    </source>
</evidence>
<dbReference type="InterPro" id="IPR015947">
    <property type="entry name" value="PUA-like_sf"/>
</dbReference>
<evidence type="ECO:0000256" key="8">
    <source>
        <dbReference type="ARBA" id="ARBA00023016"/>
    </source>
</evidence>
<dbReference type="GO" id="GO:0004176">
    <property type="term" value="F:ATP-dependent peptidase activity"/>
    <property type="evidence" value="ECO:0007669"/>
    <property type="project" value="UniProtKB-UniRule"/>
</dbReference>
<dbReference type="GO" id="GO:0005737">
    <property type="term" value="C:cytoplasm"/>
    <property type="evidence" value="ECO:0007669"/>
    <property type="project" value="UniProtKB-SubCell"/>
</dbReference>
<evidence type="ECO:0000256" key="11">
    <source>
        <dbReference type="PIRNR" id="PIRNR001174"/>
    </source>
</evidence>
<dbReference type="Pfam" id="PF02190">
    <property type="entry name" value="LON_substr_bdg"/>
    <property type="match status" value="1"/>
</dbReference>
<dbReference type="FunFam" id="1.20.58.1480:FF:000001">
    <property type="entry name" value="Lon protease"/>
    <property type="match status" value="1"/>
</dbReference>
<feature type="active site" evidence="10 12">
    <location>
        <position position="721"/>
    </location>
</feature>
<name>A0AAV5NND7_9VIBR</name>
<dbReference type="FunFam" id="3.40.50.300:FF:000021">
    <property type="entry name" value="Lon protease homolog"/>
    <property type="match status" value="1"/>
</dbReference>
<dbReference type="PROSITE" id="PS01046">
    <property type="entry name" value="LON_SER"/>
    <property type="match status" value="1"/>
</dbReference>
<sequence>MNLERSERIEIPVLPLRDVVVYPHMVIPLFVGREKSIRCLESAMDTSKQVLLVAQKQADTDEPSIDDLFSIGTVATILQLLKLPDGTVKVLVEGQQRAQIHQFKENDFFLADAEYLPTPELDEREQEVVVRSAINQFEGFIKLNKKIPPEVLTSLNGIDEAARLADTIAAHMPLKLNDKQQVLEIIDVNERLEFLMGQMESEIDLLQVEKRIRGRVKKQMEKSQREYYLNEQMKAIQKELGEMDDAPDEFETLKIKIEESKMPKEAREKTEQELQKLKMMSPMSAEATVVRSYIDWMVGVPWAKRSKVKKNLSKAEEVLNEDHYGLERVKERILEYLAVQNRINKLKGPILCLVGPPGVGKTSLGRSIAAATGRKYVRMALGGVRDEAEIRGHRRTYIGSMPGKLIQKMSKVEVKNPLFLLDEIDKMSSDMRGDPASALLEVLDPEQNNSFNDHYLEVDYDLSDVMFVATSNSMNIPGPLLDRMEVIRLSGYTEDEKLNIAKRHLVSKQIKRNGLKEHEIEIEDSAIIGIIRYYTREAGVRSLEREISKICRKAVKNILLDSNLKKVVVNIENLKDFLGVQRHDFGKADDSNRIGQVVGLAWTEVGGDLLTIETESMPGKGKLSQTGSLGDVMQESIQAAMTVVRSRAERLGINSDFYEKRDIHVHVPEGATPKDGPSAGIAMCTALVSSLTGNPVKADVAMTGEITLRGEVLPIGGLKEKLLAAHRGGIKTVVIPKDNERDLEEIPDNVIADLVVKPVQWIDDVLTIALEKDPSGVTLESVK</sequence>
<dbReference type="SMART" id="SM00464">
    <property type="entry name" value="LON"/>
    <property type="match status" value="1"/>
</dbReference>
<dbReference type="NCBIfam" id="TIGR00763">
    <property type="entry name" value="lon"/>
    <property type="match status" value="1"/>
</dbReference>
<dbReference type="Pfam" id="PF22667">
    <property type="entry name" value="Lon_lid"/>
    <property type="match status" value="1"/>
</dbReference>
<protein>
    <recommendedName>
        <fullName evidence="10 11">Lon protease</fullName>
        <ecNumber evidence="10 11">3.4.21.53</ecNumber>
    </recommendedName>
    <alternativeName>
        <fullName evidence="10">ATP-dependent protease La</fullName>
    </alternativeName>
</protein>
<dbReference type="SUPFAM" id="SSF54211">
    <property type="entry name" value="Ribosomal protein S5 domain 2-like"/>
    <property type="match status" value="1"/>
</dbReference>
<dbReference type="Gene3D" id="3.40.50.300">
    <property type="entry name" value="P-loop containing nucleotide triphosphate hydrolases"/>
    <property type="match status" value="1"/>
</dbReference>
<dbReference type="InterPro" id="IPR014721">
    <property type="entry name" value="Ribsml_uS5_D2-typ_fold_subgr"/>
</dbReference>
<dbReference type="InterPro" id="IPR008269">
    <property type="entry name" value="Lon_proteolytic"/>
</dbReference>
<dbReference type="FunFam" id="1.10.8.60:FF:000035">
    <property type="entry name" value="Lon protease"/>
    <property type="match status" value="1"/>
</dbReference>
<comment type="catalytic activity">
    <reaction evidence="9 10 11 14">
        <text>Hydrolysis of proteins in presence of ATP.</text>
        <dbReference type="EC" id="3.4.21.53"/>
    </reaction>
</comment>
<comment type="subcellular location">
    <subcellularLocation>
        <location evidence="1 10 11">Cytoplasm</location>
    </subcellularLocation>
</comment>
<dbReference type="Proteomes" id="UP001156690">
    <property type="component" value="Unassembled WGS sequence"/>
</dbReference>
<dbReference type="RefSeq" id="WP_126608289.1">
    <property type="nucleotide sequence ID" value="NZ_AP025144.1"/>
</dbReference>
<dbReference type="FunFam" id="2.30.130.40:FF:000001">
    <property type="entry name" value="Lon protease"/>
    <property type="match status" value="1"/>
</dbReference>
<evidence type="ECO:0000256" key="15">
    <source>
        <dbReference type="RuleBase" id="RU000591"/>
    </source>
</evidence>
<keyword evidence="19" id="KW-1185">Reference proteome</keyword>
<accession>A0AAV5NND7</accession>
<dbReference type="NCBIfam" id="NF008053">
    <property type="entry name" value="PRK10787.1"/>
    <property type="match status" value="1"/>
</dbReference>
<evidence type="ECO:0000256" key="3">
    <source>
        <dbReference type="ARBA" id="ARBA00022670"/>
    </source>
</evidence>
<comment type="caution">
    <text evidence="18">The sequence shown here is derived from an EMBL/GenBank/DDBJ whole genome shotgun (WGS) entry which is preliminary data.</text>
</comment>
<dbReference type="PRINTS" id="PR00830">
    <property type="entry name" value="ENDOLAPTASE"/>
</dbReference>
<comment type="similarity">
    <text evidence="10 11 14 15">Belongs to the peptidase S16 family.</text>
</comment>
<evidence type="ECO:0000259" key="17">
    <source>
        <dbReference type="PROSITE" id="PS51787"/>
    </source>
</evidence>
<evidence type="ECO:0000256" key="14">
    <source>
        <dbReference type="PROSITE-ProRule" id="PRU01122"/>
    </source>
</evidence>
<feature type="active site" evidence="10 12">
    <location>
        <position position="678"/>
    </location>
</feature>
<dbReference type="PROSITE" id="PS51786">
    <property type="entry name" value="LON_PROTEOLYTIC"/>
    <property type="match status" value="1"/>
</dbReference>
<keyword evidence="7 10" id="KW-0067">ATP-binding</keyword>
<keyword evidence="2 10" id="KW-0963">Cytoplasm</keyword>
<feature type="domain" description="Lon proteolytic" evidence="16">
    <location>
        <begin position="591"/>
        <end position="772"/>
    </location>
</feature>
<dbReference type="HAMAP" id="MF_01973">
    <property type="entry name" value="lon_bact"/>
    <property type="match status" value="1"/>
</dbReference>
<evidence type="ECO:0000259" key="16">
    <source>
        <dbReference type="PROSITE" id="PS51786"/>
    </source>
</evidence>
<evidence type="ECO:0000256" key="9">
    <source>
        <dbReference type="ARBA" id="ARBA00050665"/>
    </source>
</evidence>
<comment type="function">
    <text evidence="10">ATP-dependent serine protease that mediates the selective degradation of mutant and abnormal proteins as well as certain short-lived regulatory proteins. Required for cellular homeostasis and for survival from DNA damage and developmental changes induced by stress. Degrades polypeptides processively to yield small peptide fragments that are 5 to 10 amino acids long. Binds to DNA in a double-stranded, site-specific manner.</text>
</comment>
<reference evidence="19" key="1">
    <citation type="journal article" date="2019" name="Int. J. Syst. Evol. Microbiol.">
        <title>The Global Catalogue of Microorganisms (GCM) 10K type strain sequencing project: providing services to taxonomists for standard genome sequencing and annotation.</title>
        <authorList>
            <consortium name="The Broad Institute Genomics Platform"/>
            <consortium name="The Broad Institute Genome Sequencing Center for Infectious Disease"/>
            <person name="Wu L."/>
            <person name="Ma J."/>
        </authorList>
    </citation>
    <scope>NUCLEOTIDE SEQUENCE [LARGE SCALE GENOMIC DNA]</scope>
    <source>
        <strain evidence="19">NBRC 15640</strain>
    </source>
</reference>
<gene>
    <name evidence="10 18" type="primary">lon</name>
    <name evidence="18" type="ORF">GCM10007932_11790</name>
</gene>
<dbReference type="GO" id="GO:0043565">
    <property type="term" value="F:sequence-specific DNA binding"/>
    <property type="evidence" value="ECO:0007669"/>
    <property type="project" value="UniProtKB-UniRule"/>
</dbReference>
<keyword evidence="3 10" id="KW-0645">Protease</keyword>
<dbReference type="GO" id="GO:0034605">
    <property type="term" value="P:cellular response to heat"/>
    <property type="evidence" value="ECO:0007669"/>
    <property type="project" value="UniProtKB-UniRule"/>
</dbReference>
<keyword evidence="4 10" id="KW-0547">Nucleotide-binding</keyword>
<dbReference type="InterPro" id="IPR020568">
    <property type="entry name" value="Ribosomal_Su5_D2-typ_SF"/>
</dbReference>
<dbReference type="InterPro" id="IPR027065">
    <property type="entry name" value="Lon_Prtase"/>
</dbReference>
<evidence type="ECO:0000313" key="18">
    <source>
        <dbReference type="EMBL" id="GLQ71819.1"/>
    </source>
</evidence>
<proteinExistence type="evidence at transcript level"/>
<dbReference type="GO" id="GO:0006515">
    <property type="term" value="P:protein quality control for misfolded or incompletely synthesized proteins"/>
    <property type="evidence" value="ECO:0007669"/>
    <property type="project" value="UniProtKB-UniRule"/>
</dbReference>
<dbReference type="SMART" id="SM00382">
    <property type="entry name" value="AAA"/>
    <property type="match status" value="1"/>
</dbReference>
<evidence type="ECO:0000313" key="19">
    <source>
        <dbReference type="Proteomes" id="UP001156690"/>
    </source>
</evidence>
<dbReference type="InterPro" id="IPR046336">
    <property type="entry name" value="Lon_prtase_N_sf"/>
</dbReference>
<dbReference type="PIRSF" id="PIRSF001174">
    <property type="entry name" value="Lon_proteas"/>
    <property type="match status" value="1"/>
</dbReference>
<dbReference type="Gene3D" id="3.30.230.10">
    <property type="match status" value="1"/>
</dbReference>
<dbReference type="EC" id="3.4.21.53" evidence="10 11"/>
<dbReference type="PANTHER" id="PTHR10046">
    <property type="entry name" value="ATP DEPENDENT LON PROTEASE FAMILY MEMBER"/>
    <property type="match status" value="1"/>
</dbReference>
<dbReference type="EMBL" id="BSNX01000008">
    <property type="protein sequence ID" value="GLQ71819.1"/>
    <property type="molecule type" value="Genomic_DNA"/>
</dbReference>
<keyword evidence="6 10" id="KW-0720">Serine protease</keyword>
<keyword evidence="5 10" id="KW-0378">Hydrolase</keyword>
<evidence type="ECO:0000256" key="12">
    <source>
        <dbReference type="PIRSR" id="PIRSR001174-1"/>
    </source>
</evidence>
<feature type="binding site" evidence="10 13">
    <location>
        <begin position="355"/>
        <end position="362"/>
    </location>
    <ligand>
        <name>ATP</name>
        <dbReference type="ChEBI" id="CHEBI:30616"/>
    </ligand>
</feature>
<dbReference type="CDD" id="cd19500">
    <property type="entry name" value="RecA-like_Lon"/>
    <property type="match status" value="1"/>
</dbReference>
<dbReference type="InterPro" id="IPR004815">
    <property type="entry name" value="Lon_bac/euk-typ"/>
</dbReference>
<dbReference type="AlphaFoldDB" id="A0AAV5NND7"/>
<dbReference type="FunFam" id="1.20.5.5270:FF:000002">
    <property type="entry name" value="Lon protease homolog"/>
    <property type="match status" value="1"/>
</dbReference>